<organism evidence="13 14">
    <name type="scientific">Flavobacterium orientale</name>
    <dbReference type="NCBI Taxonomy" id="1756020"/>
    <lineage>
        <taxon>Bacteria</taxon>
        <taxon>Pseudomonadati</taxon>
        <taxon>Bacteroidota</taxon>
        <taxon>Flavobacteriia</taxon>
        <taxon>Flavobacteriales</taxon>
        <taxon>Flavobacteriaceae</taxon>
        <taxon>Flavobacterium</taxon>
    </lineage>
</organism>
<evidence type="ECO:0000256" key="3">
    <source>
        <dbReference type="ARBA" id="ARBA00012916"/>
    </source>
</evidence>
<dbReference type="Gene3D" id="3.60.20.10">
    <property type="entry name" value="Glutamine Phosphoribosylpyrophosphate, subunit 1, domain 1"/>
    <property type="match status" value="1"/>
</dbReference>
<keyword evidence="14" id="KW-1185">Reference proteome</keyword>
<evidence type="ECO:0000256" key="7">
    <source>
        <dbReference type="ARBA" id="ARBA00022679"/>
    </source>
</evidence>
<accession>A0A916XX00</accession>
<dbReference type="SUPFAM" id="SSF53697">
    <property type="entry name" value="SIS domain"/>
    <property type="match status" value="1"/>
</dbReference>
<comment type="subcellular location">
    <subcellularLocation>
        <location evidence="2 10">Cytoplasm</location>
    </subcellularLocation>
</comment>
<dbReference type="GO" id="GO:0006002">
    <property type="term" value="P:fructose 6-phosphate metabolic process"/>
    <property type="evidence" value="ECO:0007669"/>
    <property type="project" value="TreeGrafter"/>
</dbReference>
<dbReference type="InterPro" id="IPR017932">
    <property type="entry name" value="GATase_2_dom"/>
</dbReference>
<dbReference type="FunFam" id="3.40.50.10490:FF:000001">
    <property type="entry name" value="Glutamine--fructose-6-phosphate aminotransferase [isomerizing]"/>
    <property type="match status" value="1"/>
</dbReference>
<feature type="domain" description="SIS" evidence="12">
    <location>
        <begin position="464"/>
        <end position="605"/>
    </location>
</feature>
<dbReference type="GO" id="GO:0006047">
    <property type="term" value="P:UDP-N-acetylglucosamine metabolic process"/>
    <property type="evidence" value="ECO:0007669"/>
    <property type="project" value="TreeGrafter"/>
</dbReference>
<dbReference type="NCBIfam" id="NF001484">
    <property type="entry name" value="PRK00331.1"/>
    <property type="match status" value="1"/>
</dbReference>
<dbReference type="InterPro" id="IPR001347">
    <property type="entry name" value="SIS_dom"/>
</dbReference>
<evidence type="ECO:0000256" key="6">
    <source>
        <dbReference type="ARBA" id="ARBA00022576"/>
    </source>
</evidence>
<reference evidence="13" key="2">
    <citation type="submission" date="2020-09" db="EMBL/GenBank/DDBJ databases">
        <authorList>
            <person name="Sun Q."/>
            <person name="Zhou Y."/>
        </authorList>
    </citation>
    <scope>NUCLEOTIDE SEQUENCE</scope>
    <source>
        <strain evidence="13">CGMCC 1.12506</strain>
    </source>
</reference>
<dbReference type="NCBIfam" id="TIGR01135">
    <property type="entry name" value="glmS"/>
    <property type="match status" value="1"/>
</dbReference>
<dbReference type="PANTHER" id="PTHR10937:SF0">
    <property type="entry name" value="GLUTAMINE--FRUCTOSE-6-PHOSPHATE TRANSAMINASE (ISOMERIZING)"/>
    <property type="match status" value="1"/>
</dbReference>
<comment type="caution">
    <text evidence="13">The sequence shown here is derived from an EMBL/GenBank/DDBJ whole genome shotgun (WGS) entry which is preliminary data.</text>
</comment>
<evidence type="ECO:0000313" key="13">
    <source>
        <dbReference type="EMBL" id="GGD18360.1"/>
    </source>
</evidence>
<keyword evidence="7 10" id="KW-0808">Transferase</keyword>
<dbReference type="InterPro" id="IPR035490">
    <property type="entry name" value="GlmS/FrlB_SIS"/>
</dbReference>
<dbReference type="InterPro" id="IPR005855">
    <property type="entry name" value="GFAT"/>
</dbReference>
<feature type="domain" description="SIS" evidence="12">
    <location>
        <begin position="292"/>
        <end position="431"/>
    </location>
</feature>
<evidence type="ECO:0000259" key="12">
    <source>
        <dbReference type="PROSITE" id="PS51464"/>
    </source>
</evidence>
<dbReference type="EMBL" id="BMFG01000002">
    <property type="protein sequence ID" value="GGD18360.1"/>
    <property type="molecule type" value="Genomic_DNA"/>
</dbReference>
<name>A0A916XX00_9FLAO</name>
<evidence type="ECO:0000256" key="2">
    <source>
        <dbReference type="ARBA" id="ARBA00004496"/>
    </source>
</evidence>
<dbReference type="EC" id="2.6.1.16" evidence="3 10"/>
<evidence type="ECO:0000259" key="11">
    <source>
        <dbReference type="PROSITE" id="PS51278"/>
    </source>
</evidence>
<dbReference type="RefSeq" id="WP_188361066.1">
    <property type="nucleotide sequence ID" value="NZ_BMFG01000002.1"/>
</dbReference>
<dbReference type="PANTHER" id="PTHR10937">
    <property type="entry name" value="GLUCOSAMINE--FRUCTOSE-6-PHOSPHATE AMINOTRANSFERASE, ISOMERIZING"/>
    <property type="match status" value="1"/>
</dbReference>
<dbReference type="Gene3D" id="3.40.50.10490">
    <property type="entry name" value="Glucose-6-phosphate isomerase like protein, domain 1"/>
    <property type="match status" value="2"/>
</dbReference>
<keyword evidence="9" id="KW-0315">Glutamine amidotransferase</keyword>
<dbReference type="InterPro" id="IPR046348">
    <property type="entry name" value="SIS_dom_sf"/>
</dbReference>
<dbReference type="GO" id="GO:0097367">
    <property type="term" value="F:carbohydrate derivative binding"/>
    <property type="evidence" value="ECO:0007669"/>
    <property type="project" value="InterPro"/>
</dbReference>
<evidence type="ECO:0000313" key="14">
    <source>
        <dbReference type="Proteomes" id="UP000625735"/>
    </source>
</evidence>
<dbReference type="Pfam" id="PF13522">
    <property type="entry name" value="GATase_6"/>
    <property type="match status" value="1"/>
</dbReference>
<dbReference type="SUPFAM" id="SSF56235">
    <property type="entry name" value="N-terminal nucleophile aminohydrolases (Ntn hydrolases)"/>
    <property type="match status" value="1"/>
</dbReference>
<dbReference type="Pfam" id="PF01380">
    <property type="entry name" value="SIS"/>
    <property type="match status" value="2"/>
</dbReference>
<dbReference type="GO" id="GO:0005829">
    <property type="term" value="C:cytosol"/>
    <property type="evidence" value="ECO:0007669"/>
    <property type="project" value="TreeGrafter"/>
</dbReference>
<dbReference type="FunFam" id="3.40.50.10490:FF:000002">
    <property type="entry name" value="Glutamine--fructose-6-phosphate aminotransferase [isomerizing]"/>
    <property type="match status" value="1"/>
</dbReference>
<dbReference type="InterPro" id="IPR047084">
    <property type="entry name" value="GFAT_N"/>
</dbReference>
<evidence type="ECO:0000256" key="1">
    <source>
        <dbReference type="ARBA" id="ARBA00001031"/>
    </source>
</evidence>
<keyword evidence="6 10" id="KW-0032">Aminotransferase</keyword>
<dbReference type="InterPro" id="IPR029055">
    <property type="entry name" value="Ntn_hydrolases_N"/>
</dbReference>
<proteinExistence type="inferred from homology"/>
<evidence type="ECO:0000256" key="5">
    <source>
        <dbReference type="ARBA" id="ARBA00022490"/>
    </source>
</evidence>
<dbReference type="CDD" id="cd05008">
    <property type="entry name" value="SIS_GlmS_GlmD_1"/>
    <property type="match status" value="1"/>
</dbReference>
<evidence type="ECO:0000256" key="8">
    <source>
        <dbReference type="ARBA" id="ARBA00022737"/>
    </source>
</evidence>
<dbReference type="FunFam" id="3.60.20.10:FF:000006">
    <property type="entry name" value="Glutamine--fructose-6-phosphate aminotransferase [isomerizing]"/>
    <property type="match status" value="1"/>
</dbReference>
<dbReference type="CDD" id="cd05009">
    <property type="entry name" value="SIS_GlmS_GlmD_2"/>
    <property type="match status" value="1"/>
</dbReference>
<dbReference type="CDD" id="cd00714">
    <property type="entry name" value="GFAT"/>
    <property type="match status" value="1"/>
</dbReference>
<dbReference type="GO" id="GO:0046349">
    <property type="term" value="P:amino sugar biosynthetic process"/>
    <property type="evidence" value="ECO:0007669"/>
    <property type="project" value="UniProtKB-ARBA"/>
</dbReference>
<dbReference type="PROSITE" id="PS51464">
    <property type="entry name" value="SIS"/>
    <property type="match status" value="2"/>
</dbReference>
<feature type="domain" description="Glutamine amidotransferase type-2" evidence="11">
    <location>
        <begin position="2"/>
        <end position="221"/>
    </location>
</feature>
<comment type="function">
    <text evidence="10">Catalyzes the first step in hexosamine metabolism, converting fructose-6P into glucosamine-6P using glutamine as a nitrogen source.</text>
</comment>
<keyword evidence="8" id="KW-0677">Repeat</keyword>
<dbReference type="Proteomes" id="UP000625735">
    <property type="component" value="Unassembled WGS sequence"/>
</dbReference>
<dbReference type="InterPro" id="IPR035466">
    <property type="entry name" value="GlmS/AgaS_SIS"/>
</dbReference>
<evidence type="ECO:0000256" key="10">
    <source>
        <dbReference type="HAMAP-Rule" id="MF_00164"/>
    </source>
</evidence>
<gene>
    <name evidence="10 13" type="primary">glmS</name>
    <name evidence="13" type="ORF">GCM10011343_06250</name>
</gene>
<evidence type="ECO:0000256" key="4">
    <source>
        <dbReference type="ARBA" id="ARBA00016090"/>
    </source>
</evidence>
<evidence type="ECO:0000256" key="9">
    <source>
        <dbReference type="ARBA" id="ARBA00022962"/>
    </source>
</evidence>
<comment type="subunit">
    <text evidence="10">Homodimer.</text>
</comment>
<comment type="catalytic activity">
    <reaction evidence="1 10">
        <text>D-fructose 6-phosphate + L-glutamine = D-glucosamine 6-phosphate + L-glutamate</text>
        <dbReference type="Rhea" id="RHEA:13237"/>
        <dbReference type="ChEBI" id="CHEBI:29985"/>
        <dbReference type="ChEBI" id="CHEBI:58359"/>
        <dbReference type="ChEBI" id="CHEBI:58725"/>
        <dbReference type="ChEBI" id="CHEBI:61527"/>
        <dbReference type="EC" id="2.6.1.16"/>
    </reaction>
</comment>
<dbReference type="GO" id="GO:0006487">
    <property type="term" value="P:protein N-linked glycosylation"/>
    <property type="evidence" value="ECO:0007669"/>
    <property type="project" value="TreeGrafter"/>
</dbReference>
<keyword evidence="5 10" id="KW-0963">Cytoplasm</keyword>
<dbReference type="PROSITE" id="PS51278">
    <property type="entry name" value="GATASE_TYPE_2"/>
    <property type="match status" value="1"/>
</dbReference>
<reference evidence="13" key="1">
    <citation type="journal article" date="2014" name="Int. J. Syst. Evol. Microbiol.">
        <title>Complete genome sequence of Corynebacterium casei LMG S-19264T (=DSM 44701T), isolated from a smear-ripened cheese.</title>
        <authorList>
            <consortium name="US DOE Joint Genome Institute (JGI-PGF)"/>
            <person name="Walter F."/>
            <person name="Albersmeier A."/>
            <person name="Kalinowski J."/>
            <person name="Ruckert C."/>
        </authorList>
    </citation>
    <scope>NUCLEOTIDE SEQUENCE</scope>
    <source>
        <strain evidence="13">CGMCC 1.12506</strain>
    </source>
</reference>
<dbReference type="HAMAP" id="MF_00164">
    <property type="entry name" value="GlmS"/>
    <property type="match status" value="1"/>
</dbReference>
<feature type="active site" description="For Fru-6P isomerization activity" evidence="10">
    <location>
        <position position="610"/>
    </location>
</feature>
<feature type="active site" description="Nucleophile; for GATase activity" evidence="10">
    <location>
        <position position="2"/>
    </location>
</feature>
<sequence length="615" mass="67781">MCGIVGYIGKRDAYSVVIKGLKRLEYRGYDSAGIMLHDGTDLKVSKTKGKVTDLEIKAEAEGTIYGTIGMGHTRWATHGVPNDVNSHPHLSNSGKIAIIHNGIIENYEPLKKELSKRGYVFHSDTDTEVLVNLIEDVQKQEKVKLGKAVQIALNQVVGAYAIAVFDVDKPDEIVVARLGSPLAIGIGEDEFFIASDASPFIEYTSNAIYLEDEEMAIVRLHKPIKVRKIKDDTLVDPYVQELKMNLEQIEKGGYEHFMLKEIYEQPNVIKDTYRGRLSSTTGIIKMAGIEDNIEKFLQADRILIVACGTSWHAGLVAEYIIEEFTRIPVEVEYASEFRYRNPIVNQKDVVIAISQSGETADTLAAIKLAKEKGAFVFGVCNVVGSSISRETHAGAYTHAGPEIGVASTKAFTTQITVLTLIALRLAKAKGTLSKSDFFRYLNELELIPDKVQEALQTNDEVEKIAKIIKDTNNSLYLGRGYNFPVALEGALKLKEISYIHAEGYPAAEMKHGPIALIDEHMPVIVIAPKQGHYDKVVSNIQEIKSRSGKIIAVVTKGDTQVKALADHVIEIPETSDALSPLLTTIPLQLLSYHIAVLRGCNVDQPRNLAKSVTVE</sequence>
<protein>
    <recommendedName>
        <fullName evidence="4 10">Glutamine--fructose-6-phosphate aminotransferase [isomerizing]</fullName>
        <ecNumber evidence="3 10">2.6.1.16</ecNumber>
    </recommendedName>
    <alternativeName>
        <fullName evidence="10">D-fructose-6-phosphate amidotransferase</fullName>
    </alternativeName>
    <alternativeName>
        <fullName evidence="10">GFAT</fullName>
    </alternativeName>
    <alternativeName>
        <fullName evidence="10">Glucosamine-6-phosphate synthase</fullName>
    </alternativeName>
    <alternativeName>
        <fullName evidence="10">Hexosephosphate aminotransferase</fullName>
    </alternativeName>
    <alternativeName>
        <fullName evidence="10">L-glutamine--D-fructose-6-phosphate amidotransferase</fullName>
    </alternativeName>
</protein>
<dbReference type="GO" id="GO:0005975">
    <property type="term" value="P:carbohydrate metabolic process"/>
    <property type="evidence" value="ECO:0007669"/>
    <property type="project" value="UniProtKB-UniRule"/>
</dbReference>
<dbReference type="AlphaFoldDB" id="A0A916XX00"/>
<dbReference type="GO" id="GO:0004360">
    <property type="term" value="F:glutamine-fructose-6-phosphate transaminase (isomerizing) activity"/>
    <property type="evidence" value="ECO:0007669"/>
    <property type="project" value="UniProtKB-UniRule"/>
</dbReference>
<feature type="initiator methionine" description="Removed" evidence="10">
    <location>
        <position position="1"/>
    </location>
</feature>